<dbReference type="NCBIfam" id="TIGR00696">
    <property type="entry name" value="wecG_tagA_cpsF"/>
    <property type="match status" value="1"/>
</dbReference>
<reference evidence="3" key="2">
    <citation type="journal article" date="2021" name="PeerJ">
        <title>Extensive microbial diversity within the chicken gut microbiome revealed by metagenomics and culture.</title>
        <authorList>
            <person name="Gilroy R."/>
            <person name="Ravi A."/>
            <person name="Getino M."/>
            <person name="Pursley I."/>
            <person name="Horton D.L."/>
            <person name="Alikhan N.F."/>
            <person name="Baker D."/>
            <person name="Gharbi K."/>
            <person name="Hall N."/>
            <person name="Watson M."/>
            <person name="Adriaenssens E.M."/>
            <person name="Foster-Nyarko E."/>
            <person name="Jarju S."/>
            <person name="Secka A."/>
            <person name="Antonio M."/>
            <person name="Oren A."/>
            <person name="Chaudhuri R.R."/>
            <person name="La Ragione R."/>
            <person name="Hildebrand F."/>
            <person name="Pallen M.J."/>
        </authorList>
    </citation>
    <scope>NUCLEOTIDE SEQUENCE</scope>
    <source>
        <strain evidence="3">6276</strain>
    </source>
</reference>
<dbReference type="Proteomes" id="UP000823928">
    <property type="component" value="Unassembled WGS sequence"/>
</dbReference>
<dbReference type="PANTHER" id="PTHR34136">
    <property type="match status" value="1"/>
</dbReference>
<reference evidence="3" key="1">
    <citation type="submission" date="2020-10" db="EMBL/GenBank/DDBJ databases">
        <authorList>
            <person name="Gilroy R."/>
        </authorList>
    </citation>
    <scope>NUCLEOTIDE SEQUENCE</scope>
    <source>
        <strain evidence="3">6276</strain>
    </source>
</reference>
<dbReference type="PANTHER" id="PTHR34136:SF1">
    <property type="entry name" value="UDP-N-ACETYL-D-MANNOSAMINURONIC ACID TRANSFERASE"/>
    <property type="match status" value="1"/>
</dbReference>
<organism evidence="3 4">
    <name type="scientific">Candidatus Scatousia excrementigallinarum</name>
    <dbReference type="NCBI Taxonomy" id="2840935"/>
    <lineage>
        <taxon>Bacteria</taxon>
        <taxon>Candidatus Scatousia</taxon>
    </lineage>
</organism>
<evidence type="ECO:0000313" key="4">
    <source>
        <dbReference type="Proteomes" id="UP000823928"/>
    </source>
</evidence>
<dbReference type="AlphaFoldDB" id="A0A9D1EXZ3"/>
<name>A0A9D1EXZ3_9BACT</name>
<sequence length="234" mass="26101">MERHTVKIQGFNVDSFTFDEALNFIDKGQVVTINPEMIQTASKTPEFAEIINAAELVIPDGIGVEIGLKILGNNVRRIAGIEFGRKLIDKFAGYPTAFIGAKPEVIHKAVGNLKKEVPNLNAVYIQDGYFKDDNKILNELKTANPKLALVALGSPKQEIFISKAKKTLPETVFIGLGGSFDVWSGAVKRAPEIYQKIGLEWLYRTMKEPQRFKRIFPTLPLFVLKVLKERVTGV</sequence>
<evidence type="ECO:0000256" key="1">
    <source>
        <dbReference type="ARBA" id="ARBA00022676"/>
    </source>
</evidence>
<keyword evidence="1" id="KW-0328">Glycosyltransferase</keyword>
<dbReference type="Pfam" id="PF03808">
    <property type="entry name" value="Glyco_tran_WecG"/>
    <property type="match status" value="1"/>
</dbReference>
<dbReference type="GO" id="GO:0016758">
    <property type="term" value="F:hexosyltransferase activity"/>
    <property type="evidence" value="ECO:0007669"/>
    <property type="project" value="TreeGrafter"/>
</dbReference>
<evidence type="ECO:0000313" key="3">
    <source>
        <dbReference type="EMBL" id="HIS35487.1"/>
    </source>
</evidence>
<evidence type="ECO:0000256" key="2">
    <source>
        <dbReference type="ARBA" id="ARBA00022679"/>
    </source>
</evidence>
<proteinExistence type="predicted"/>
<keyword evidence="2" id="KW-0808">Transferase</keyword>
<protein>
    <submittedName>
        <fullName evidence="3">WecB/TagA/CpsF family glycosyltransferase</fullName>
    </submittedName>
</protein>
<accession>A0A9D1EXZ3</accession>
<comment type="caution">
    <text evidence="3">The sequence shown here is derived from an EMBL/GenBank/DDBJ whole genome shotgun (WGS) entry which is preliminary data.</text>
</comment>
<gene>
    <name evidence="3" type="ORF">IAC10_02485</name>
</gene>
<dbReference type="InterPro" id="IPR004629">
    <property type="entry name" value="WecG_TagA_CpsF"/>
</dbReference>
<dbReference type="EMBL" id="DVIU01000048">
    <property type="protein sequence ID" value="HIS35487.1"/>
    <property type="molecule type" value="Genomic_DNA"/>
</dbReference>
<dbReference type="CDD" id="cd06533">
    <property type="entry name" value="Glyco_transf_WecG_TagA"/>
    <property type="match status" value="1"/>
</dbReference>